<dbReference type="EMBL" id="BFEA01008464">
    <property type="protein sequence ID" value="GBG48814.1"/>
    <property type="molecule type" value="Genomic_DNA"/>
</dbReference>
<evidence type="ECO:0000313" key="1">
    <source>
        <dbReference type="EMBL" id="GBG48814.1"/>
    </source>
</evidence>
<gene>
    <name evidence="1" type="ORF">CBR_g87485</name>
</gene>
<dbReference type="Gramene" id="GBG48814">
    <property type="protein sequence ID" value="GBG48814"/>
    <property type="gene ID" value="CBR_g87485"/>
</dbReference>
<reference evidence="1 2" key="1">
    <citation type="journal article" date="2018" name="Cell">
        <title>The Chara Genome: Secondary Complexity and Implications for Plant Terrestrialization.</title>
        <authorList>
            <person name="Nishiyama T."/>
            <person name="Sakayama H."/>
            <person name="Vries J.D."/>
            <person name="Buschmann H."/>
            <person name="Saint-Marcoux D."/>
            <person name="Ullrich K.K."/>
            <person name="Haas F.B."/>
            <person name="Vanderstraeten L."/>
            <person name="Becker D."/>
            <person name="Lang D."/>
            <person name="Vosolsobe S."/>
            <person name="Rombauts S."/>
            <person name="Wilhelmsson P.K.I."/>
            <person name="Janitza P."/>
            <person name="Kern R."/>
            <person name="Heyl A."/>
            <person name="Rumpler F."/>
            <person name="Villalobos L.I.A.C."/>
            <person name="Clay J.M."/>
            <person name="Skokan R."/>
            <person name="Toyoda A."/>
            <person name="Suzuki Y."/>
            <person name="Kagoshima H."/>
            <person name="Schijlen E."/>
            <person name="Tajeshwar N."/>
            <person name="Catarino B."/>
            <person name="Hetherington A.J."/>
            <person name="Saltykova A."/>
            <person name="Bonnot C."/>
            <person name="Breuninger H."/>
            <person name="Symeonidi A."/>
            <person name="Radhakrishnan G.V."/>
            <person name="Van Nieuwerburgh F."/>
            <person name="Deforce D."/>
            <person name="Chang C."/>
            <person name="Karol K.G."/>
            <person name="Hedrich R."/>
            <person name="Ulvskov P."/>
            <person name="Glockner G."/>
            <person name="Delwiche C.F."/>
            <person name="Petrasek J."/>
            <person name="Van de Peer Y."/>
            <person name="Friml J."/>
            <person name="Beilby M."/>
            <person name="Dolan L."/>
            <person name="Kohara Y."/>
            <person name="Sugano S."/>
            <person name="Fujiyama A."/>
            <person name="Delaux P.-M."/>
            <person name="Quint M."/>
            <person name="TheiBen G."/>
            <person name="Hagemann M."/>
            <person name="Harholt J."/>
            <person name="Dunand C."/>
            <person name="Zachgo S."/>
            <person name="Langdale J."/>
            <person name="Maumus F."/>
            <person name="Straeten D.V.D."/>
            <person name="Gould S.B."/>
            <person name="Rensing S.A."/>
        </authorList>
    </citation>
    <scope>NUCLEOTIDE SEQUENCE [LARGE SCALE GENOMIC DNA]</scope>
    <source>
        <strain evidence="1 2">S276</strain>
    </source>
</reference>
<dbReference type="Proteomes" id="UP000265515">
    <property type="component" value="Unassembled WGS sequence"/>
</dbReference>
<name>A0A388JL77_CHABU</name>
<keyword evidence="2" id="KW-1185">Reference proteome</keyword>
<accession>A0A388JL77</accession>
<evidence type="ECO:0000313" key="2">
    <source>
        <dbReference type="Proteomes" id="UP000265515"/>
    </source>
</evidence>
<sequence length="297" mass="34432">MERNETFSEEYISRISLTSIELEYFKKKEAARRTNVYADILRAARDTDHKFSKNSPFLPLASSTWTEEVVQRVHNQLWKLDIFNYTVPISVDAYAALAGLSANDIENCRTAARNDTVYFPVGRNGLDADFRPLDKLERGECPRKSLLYQKGIPKSPNDLVELKKLWNAGRPFLKCPCTGCEKNFTWFDHVLWFVIGNLDKLYSLAPSDRIRMLEFQALLHTTRKKAILAQIVFIFMREYMLRIVHLVIQNKRITAEELIDYENFKELPFVLEFTTALLPNSTGIVTPPMLKELPFIL</sequence>
<feature type="non-terminal residue" evidence="1">
    <location>
        <position position="297"/>
    </location>
</feature>
<organism evidence="1 2">
    <name type="scientific">Chara braunii</name>
    <name type="common">Braun's stonewort</name>
    <dbReference type="NCBI Taxonomy" id="69332"/>
    <lineage>
        <taxon>Eukaryota</taxon>
        <taxon>Viridiplantae</taxon>
        <taxon>Streptophyta</taxon>
        <taxon>Charophyceae</taxon>
        <taxon>Charales</taxon>
        <taxon>Characeae</taxon>
        <taxon>Chara</taxon>
    </lineage>
</organism>
<comment type="caution">
    <text evidence="1">The sequence shown here is derived from an EMBL/GenBank/DDBJ whole genome shotgun (WGS) entry which is preliminary data.</text>
</comment>
<proteinExistence type="predicted"/>
<protein>
    <submittedName>
        <fullName evidence="1">Uncharacterized protein</fullName>
    </submittedName>
</protein>
<dbReference type="AlphaFoldDB" id="A0A388JL77"/>